<dbReference type="AlphaFoldDB" id="A0A5N5E2P9"/>
<comment type="caution">
    <text evidence="2">The sequence shown here is derived from an EMBL/GenBank/DDBJ whole genome shotgun (WGS) entry which is preliminary data.</text>
</comment>
<feature type="signal peptide" evidence="1">
    <location>
        <begin position="1"/>
        <end position="24"/>
    </location>
</feature>
<gene>
    <name evidence="2" type="ORF">BS297_17910</name>
</gene>
<evidence type="ECO:0008006" key="4">
    <source>
        <dbReference type="Google" id="ProtNLM"/>
    </source>
</evidence>
<keyword evidence="1" id="KW-0732">Signal</keyword>
<name>A0A5N5E2P9_RHOER</name>
<evidence type="ECO:0000256" key="1">
    <source>
        <dbReference type="SAM" id="SignalP"/>
    </source>
</evidence>
<proteinExistence type="predicted"/>
<dbReference type="Proteomes" id="UP000325576">
    <property type="component" value="Unassembled WGS sequence"/>
</dbReference>
<dbReference type="EMBL" id="MRBO01000482">
    <property type="protein sequence ID" value="KAB2584021.1"/>
    <property type="molecule type" value="Genomic_DNA"/>
</dbReference>
<evidence type="ECO:0000313" key="2">
    <source>
        <dbReference type="EMBL" id="KAB2584021.1"/>
    </source>
</evidence>
<organism evidence="2 3">
    <name type="scientific">Rhodococcus erythropolis</name>
    <name type="common">Arthrobacter picolinophilus</name>
    <dbReference type="NCBI Taxonomy" id="1833"/>
    <lineage>
        <taxon>Bacteria</taxon>
        <taxon>Bacillati</taxon>
        <taxon>Actinomycetota</taxon>
        <taxon>Actinomycetes</taxon>
        <taxon>Mycobacteriales</taxon>
        <taxon>Nocardiaceae</taxon>
        <taxon>Rhodococcus</taxon>
        <taxon>Rhodococcus erythropolis group</taxon>
    </lineage>
</organism>
<sequence>MRKCLIVILGVLALAIAGCSSSVGGEAVSVEPMTTAGSASTPASSDDLSVTQMCESLLGMLDSLGQLDPSVDSSDTLKSVFEESHSSDEWRSTSLQERHRIEEAFARADSGRC</sequence>
<protein>
    <recommendedName>
        <fullName evidence="4">Lipoprotein</fullName>
    </recommendedName>
</protein>
<accession>A0A5N5E2P9</accession>
<feature type="chain" id="PRO_5039539998" description="Lipoprotein" evidence="1">
    <location>
        <begin position="25"/>
        <end position="113"/>
    </location>
</feature>
<evidence type="ECO:0000313" key="3">
    <source>
        <dbReference type="Proteomes" id="UP000325576"/>
    </source>
</evidence>
<dbReference type="PROSITE" id="PS51257">
    <property type="entry name" value="PROKAR_LIPOPROTEIN"/>
    <property type="match status" value="1"/>
</dbReference>
<reference evidence="2 3" key="1">
    <citation type="journal article" date="2017" name="Poromechanics V (2013)">
        <title>Genomic Characterization of the Arsenic-Tolerant Actinobacterium, &lt;i&gt;Rhodococcus erythropolis&lt;/i&gt; S43.</title>
        <authorList>
            <person name="Retamal-Morales G."/>
            <person name="Mehnert M."/>
            <person name="Schwabe R."/>
            <person name="Tischler D."/>
            <person name="Schloemann M."/>
            <person name="Levican G.J."/>
        </authorList>
    </citation>
    <scope>NUCLEOTIDE SEQUENCE [LARGE SCALE GENOMIC DNA]</scope>
    <source>
        <strain evidence="2 3">S43</strain>
    </source>
</reference>